<dbReference type="RefSeq" id="WP_090713181.1">
    <property type="nucleotide sequence ID" value="NZ_FOVM01000012.1"/>
</dbReference>
<evidence type="ECO:0000313" key="3">
    <source>
        <dbReference type="Proteomes" id="UP000198867"/>
    </source>
</evidence>
<proteinExistence type="predicted"/>
<dbReference type="OrthoDB" id="5082313at2"/>
<keyword evidence="1" id="KW-0812">Transmembrane</keyword>
<organism evidence="2 3">
    <name type="scientific">Mycetocola miduiensis</name>
    <dbReference type="NCBI Taxonomy" id="995034"/>
    <lineage>
        <taxon>Bacteria</taxon>
        <taxon>Bacillati</taxon>
        <taxon>Actinomycetota</taxon>
        <taxon>Actinomycetes</taxon>
        <taxon>Micrococcales</taxon>
        <taxon>Microbacteriaceae</taxon>
        <taxon>Mycetocola</taxon>
    </lineage>
</organism>
<reference evidence="3" key="1">
    <citation type="submission" date="2016-10" db="EMBL/GenBank/DDBJ databases">
        <authorList>
            <person name="Varghese N."/>
            <person name="Submissions S."/>
        </authorList>
    </citation>
    <scope>NUCLEOTIDE SEQUENCE [LARGE SCALE GENOMIC DNA]</scope>
    <source>
        <strain evidence="3">CGMCC 1.11101</strain>
    </source>
</reference>
<feature type="transmembrane region" description="Helical" evidence="1">
    <location>
        <begin position="7"/>
        <end position="28"/>
    </location>
</feature>
<keyword evidence="1" id="KW-1133">Transmembrane helix</keyword>
<protein>
    <recommendedName>
        <fullName evidence="4">Signal transduction histidine kinase</fullName>
    </recommendedName>
</protein>
<feature type="transmembrane region" description="Helical" evidence="1">
    <location>
        <begin position="34"/>
        <end position="53"/>
    </location>
</feature>
<dbReference type="EMBL" id="FOVM01000012">
    <property type="protein sequence ID" value="SFO04440.1"/>
    <property type="molecule type" value="Genomic_DNA"/>
</dbReference>
<feature type="transmembrane region" description="Helical" evidence="1">
    <location>
        <begin position="91"/>
        <end position="108"/>
    </location>
</feature>
<dbReference type="STRING" id="995034.SAMN05216219_3175"/>
<feature type="transmembrane region" description="Helical" evidence="1">
    <location>
        <begin position="113"/>
        <end position="132"/>
    </location>
</feature>
<sequence>MISLDRYTMIALAAAFSFYHVVRGMLTLPQADSPWPSIVAMVLYLVATLLALWPSSPTTMPLWLAAFCLATAVSVPLLVTSQLDPTANNGYATWHVSAIGTLMTITVVRRRELFGWIGVGFLTVQSILWCGISTSMEIGVTGSLTWVFVAGVLTRSLAKVGHDAETLTVAEQEAAKWQAAQDAHEQERRARLEQTGRRALPILRDIILAGGELSESQRIESRVLEAGLRDEIRGRRLLNDRVRSSVLAARRRGTTVSMLDEGTLDFVRDAELDAILGAVADAIDRTEADRLIVRTAPADSDVAVTVVALSTSTDPEEPGDSVRLWLEIPRSMSVDAG</sequence>
<dbReference type="Proteomes" id="UP000198867">
    <property type="component" value="Unassembled WGS sequence"/>
</dbReference>
<keyword evidence="1" id="KW-0472">Membrane</keyword>
<feature type="transmembrane region" description="Helical" evidence="1">
    <location>
        <begin position="60"/>
        <end position="79"/>
    </location>
</feature>
<name>A0A1I5DZE7_9MICO</name>
<accession>A0A1I5DZE7</accession>
<gene>
    <name evidence="2" type="ORF">SAMN05216219_3175</name>
</gene>
<dbReference type="AlphaFoldDB" id="A0A1I5DZE7"/>
<evidence type="ECO:0000313" key="2">
    <source>
        <dbReference type="EMBL" id="SFO04440.1"/>
    </source>
</evidence>
<evidence type="ECO:0000256" key="1">
    <source>
        <dbReference type="SAM" id="Phobius"/>
    </source>
</evidence>
<evidence type="ECO:0008006" key="4">
    <source>
        <dbReference type="Google" id="ProtNLM"/>
    </source>
</evidence>
<keyword evidence="3" id="KW-1185">Reference proteome</keyword>